<gene>
    <name evidence="6" type="ORF">C0029_12180</name>
</gene>
<protein>
    <recommendedName>
        <fullName evidence="8">MAPEG family protein</fullName>
    </recommendedName>
</protein>
<feature type="transmembrane region" description="Helical" evidence="5">
    <location>
        <begin position="60"/>
        <end position="78"/>
    </location>
</feature>
<evidence type="ECO:0000256" key="3">
    <source>
        <dbReference type="ARBA" id="ARBA00022989"/>
    </source>
</evidence>
<keyword evidence="4 5" id="KW-0472">Membrane</keyword>
<feature type="transmembrane region" description="Helical" evidence="5">
    <location>
        <begin position="6"/>
        <end position="25"/>
    </location>
</feature>
<dbReference type="PANTHER" id="PTHR35371">
    <property type="entry name" value="INNER MEMBRANE PROTEIN"/>
    <property type="match status" value="1"/>
</dbReference>
<dbReference type="EMBL" id="PKUR01000003">
    <property type="protein sequence ID" value="PLW85384.1"/>
    <property type="molecule type" value="Genomic_DNA"/>
</dbReference>
<accession>A0AAP8MD67</accession>
<evidence type="ECO:0000313" key="7">
    <source>
        <dbReference type="Proteomes" id="UP000235162"/>
    </source>
</evidence>
<evidence type="ECO:0000256" key="2">
    <source>
        <dbReference type="ARBA" id="ARBA00022692"/>
    </source>
</evidence>
<evidence type="ECO:0008006" key="8">
    <source>
        <dbReference type="Google" id="ProtNLM"/>
    </source>
</evidence>
<dbReference type="GO" id="GO:0016020">
    <property type="term" value="C:membrane"/>
    <property type="evidence" value="ECO:0007669"/>
    <property type="project" value="UniProtKB-SubCell"/>
</dbReference>
<evidence type="ECO:0000313" key="6">
    <source>
        <dbReference type="EMBL" id="PLW85384.1"/>
    </source>
</evidence>
<dbReference type="Proteomes" id="UP000235162">
    <property type="component" value="Unassembled WGS sequence"/>
</dbReference>
<evidence type="ECO:0000256" key="4">
    <source>
        <dbReference type="ARBA" id="ARBA00023136"/>
    </source>
</evidence>
<keyword evidence="7" id="KW-1185">Reference proteome</keyword>
<reference evidence="6 7" key="1">
    <citation type="submission" date="2018-01" db="EMBL/GenBank/DDBJ databases">
        <title>The draft genome sequence of Halioglobus japonicus S1-36.</title>
        <authorList>
            <person name="Du Z.-J."/>
            <person name="Shi M.-J."/>
        </authorList>
    </citation>
    <scope>NUCLEOTIDE SEQUENCE [LARGE SCALE GENOMIC DNA]</scope>
    <source>
        <strain evidence="6 7">S1-36</strain>
    </source>
</reference>
<dbReference type="InterPro" id="IPR023352">
    <property type="entry name" value="MAPEG-like_dom_sf"/>
</dbReference>
<dbReference type="Gene3D" id="1.20.120.550">
    <property type="entry name" value="Membrane associated eicosanoid/glutathione metabolism-like domain"/>
    <property type="match status" value="1"/>
</dbReference>
<comment type="caution">
    <text evidence="6">The sequence shown here is derived from an EMBL/GenBank/DDBJ whole genome shotgun (WGS) entry which is preliminary data.</text>
</comment>
<dbReference type="KEGG" id="hja:BST95_03615"/>
<keyword evidence="3 5" id="KW-1133">Transmembrane helix</keyword>
<dbReference type="InterPro" id="IPR001129">
    <property type="entry name" value="Membr-assoc_MAPEG"/>
</dbReference>
<organism evidence="6 7">
    <name type="scientific">Halioglobus japonicus</name>
    <dbReference type="NCBI Taxonomy" id="930805"/>
    <lineage>
        <taxon>Bacteria</taxon>
        <taxon>Pseudomonadati</taxon>
        <taxon>Pseudomonadota</taxon>
        <taxon>Gammaproteobacteria</taxon>
        <taxon>Cellvibrionales</taxon>
        <taxon>Halieaceae</taxon>
        <taxon>Halioglobus</taxon>
    </lineage>
</organism>
<comment type="subcellular location">
    <subcellularLocation>
        <location evidence="1">Membrane</location>
    </subcellularLocation>
</comment>
<proteinExistence type="predicted"/>
<keyword evidence="2 5" id="KW-0812">Transmembrane</keyword>
<dbReference type="SUPFAM" id="SSF161084">
    <property type="entry name" value="MAPEG domain-like"/>
    <property type="match status" value="1"/>
</dbReference>
<name>A0AAP8MD67_9GAMM</name>
<evidence type="ECO:0000256" key="5">
    <source>
        <dbReference type="SAM" id="Phobius"/>
    </source>
</evidence>
<dbReference type="Pfam" id="PF01124">
    <property type="entry name" value="MAPEG"/>
    <property type="match status" value="1"/>
</dbReference>
<feature type="transmembrane region" description="Helical" evidence="5">
    <location>
        <begin position="84"/>
        <end position="104"/>
    </location>
</feature>
<dbReference type="PANTHER" id="PTHR35371:SF1">
    <property type="entry name" value="BLR7753 PROTEIN"/>
    <property type="match status" value="1"/>
</dbReference>
<evidence type="ECO:0000256" key="1">
    <source>
        <dbReference type="ARBA" id="ARBA00004370"/>
    </source>
</evidence>
<sequence>MTTDLWMLIFTAFIGLFMPFIYGAGRSLQPGGFSWSAGNRDTELAVPPWTQRAVQAHSNLMESLTAFAILVIVAHISGKANEMTALGSTIFFWSRVVYVAVYTAGITYLRTLVWFTSWAGGILIFMQLFK</sequence>
<dbReference type="RefSeq" id="WP_084198195.1">
    <property type="nucleotide sequence ID" value="NZ_BMYL01000003.1"/>
</dbReference>
<dbReference type="AlphaFoldDB" id="A0AAP8MD67"/>